<comment type="caution">
    <text evidence="1">The sequence shown here is derived from an EMBL/GenBank/DDBJ whole genome shotgun (WGS) entry which is preliminary data.</text>
</comment>
<name>A0ABR7AV66_9PSED</name>
<sequence length="47" mass="5228">MLPSTSQLLLQTSVDRLAARAAVRGQSANVAPQSTSYFGYWFSHWRA</sequence>
<dbReference type="EMBL" id="JACONW010000008">
    <property type="protein sequence ID" value="MBC3948807.1"/>
    <property type="molecule type" value="Genomic_DNA"/>
</dbReference>
<dbReference type="Proteomes" id="UP000651852">
    <property type="component" value="Unassembled WGS sequence"/>
</dbReference>
<dbReference type="RefSeq" id="WP_176469826.1">
    <property type="nucleotide sequence ID" value="NZ_JACONW010000008.1"/>
</dbReference>
<gene>
    <name evidence="1" type="ORF">H8S59_03365</name>
</gene>
<keyword evidence="2" id="KW-1185">Reference proteome</keyword>
<evidence type="ECO:0000313" key="2">
    <source>
        <dbReference type="Proteomes" id="UP000651852"/>
    </source>
</evidence>
<accession>A0ABR7AV66</accession>
<protein>
    <submittedName>
        <fullName evidence="1">Uncharacterized protein</fullName>
    </submittedName>
</protein>
<evidence type="ECO:0000313" key="1">
    <source>
        <dbReference type="EMBL" id="MBC3948807.1"/>
    </source>
</evidence>
<proteinExistence type="predicted"/>
<reference evidence="1 2" key="1">
    <citation type="submission" date="2020-08" db="EMBL/GenBank/DDBJ databases">
        <title>Putative novel bacterial strains isolated from necrotic wheat leaf tissues caused by Xanthomonas translucens.</title>
        <authorList>
            <person name="Tambong J.T."/>
        </authorList>
    </citation>
    <scope>NUCLEOTIDE SEQUENCE [LARGE SCALE GENOMIC DNA]</scope>
    <source>
        <strain evidence="1 2">DOAB 1069</strain>
    </source>
</reference>
<organism evidence="1 2">
    <name type="scientific">Pseudomonas folii</name>
    <dbReference type="NCBI Taxonomy" id="2762593"/>
    <lineage>
        <taxon>Bacteria</taxon>
        <taxon>Pseudomonadati</taxon>
        <taxon>Pseudomonadota</taxon>
        <taxon>Gammaproteobacteria</taxon>
        <taxon>Pseudomonadales</taxon>
        <taxon>Pseudomonadaceae</taxon>
        <taxon>Pseudomonas</taxon>
    </lineage>
</organism>